<reference evidence="2" key="1">
    <citation type="submission" date="2021-06" db="EMBL/GenBank/DDBJ databases">
        <authorList>
            <person name="Kallberg Y."/>
            <person name="Tangrot J."/>
            <person name="Rosling A."/>
        </authorList>
    </citation>
    <scope>NUCLEOTIDE SEQUENCE</scope>
    <source>
        <strain evidence="2">87-6 pot B 2015</strain>
    </source>
</reference>
<evidence type="ECO:0000313" key="3">
    <source>
        <dbReference type="Proteomes" id="UP000789375"/>
    </source>
</evidence>
<accession>A0A9N9DY69</accession>
<evidence type="ECO:0000256" key="1">
    <source>
        <dbReference type="SAM" id="MobiDB-lite"/>
    </source>
</evidence>
<dbReference type="Proteomes" id="UP000789375">
    <property type="component" value="Unassembled WGS sequence"/>
</dbReference>
<comment type="caution">
    <text evidence="2">The sequence shown here is derived from an EMBL/GenBank/DDBJ whole genome shotgun (WGS) entry which is preliminary data.</text>
</comment>
<organism evidence="2 3">
    <name type="scientific">Funneliformis mosseae</name>
    <name type="common">Endomycorrhizal fungus</name>
    <name type="synonym">Glomus mosseae</name>
    <dbReference type="NCBI Taxonomy" id="27381"/>
    <lineage>
        <taxon>Eukaryota</taxon>
        <taxon>Fungi</taxon>
        <taxon>Fungi incertae sedis</taxon>
        <taxon>Mucoromycota</taxon>
        <taxon>Glomeromycotina</taxon>
        <taxon>Glomeromycetes</taxon>
        <taxon>Glomerales</taxon>
        <taxon>Glomeraceae</taxon>
        <taxon>Funneliformis</taxon>
    </lineage>
</organism>
<evidence type="ECO:0000313" key="2">
    <source>
        <dbReference type="EMBL" id="CAG8652480.1"/>
    </source>
</evidence>
<feature type="compositionally biased region" description="Polar residues" evidence="1">
    <location>
        <begin position="1"/>
        <end position="18"/>
    </location>
</feature>
<proteinExistence type="predicted"/>
<feature type="region of interest" description="Disordered" evidence="1">
    <location>
        <begin position="1"/>
        <end position="33"/>
    </location>
</feature>
<dbReference type="EMBL" id="CAJVPP010004592">
    <property type="protein sequence ID" value="CAG8652480.1"/>
    <property type="molecule type" value="Genomic_DNA"/>
</dbReference>
<name>A0A9N9DY69_FUNMO</name>
<keyword evidence="3" id="KW-1185">Reference proteome</keyword>
<feature type="non-terminal residue" evidence="2">
    <location>
        <position position="70"/>
    </location>
</feature>
<dbReference type="AlphaFoldDB" id="A0A9N9DY69"/>
<gene>
    <name evidence="2" type="ORF">FMOSSE_LOCUS11545</name>
</gene>
<protein>
    <submittedName>
        <fullName evidence="2">11618_t:CDS:1</fullName>
    </submittedName>
</protein>
<sequence>IMPETRANNYIKNTSYVPKNNKRTQQKNKTMETPSPKVINKVIENIILFTDNNNQTPSNTEKEDTTIFLT</sequence>